<keyword evidence="1" id="KW-0175">Coiled coil</keyword>
<evidence type="ECO:0000313" key="3">
    <source>
        <dbReference type="EMBL" id="PIL25195.1"/>
    </source>
</evidence>
<dbReference type="OrthoDB" id="2758569at2759"/>
<feature type="compositionally biased region" description="Low complexity" evidence="2">
    <location>
        <begin position="183"/>
        <end position="208"/>
    </location>
</feature>
<protein>
    <submittedName>
        <fullName evidence="3">Uncharacterized protein</fullName>
    </submittedName>
</protein>
<feature type="compositionally biased region" description="Basic and acidic residues" evidence="2">
    <location>
        <begin position="249"/>
        <end position="258"/>
    </location>
</feature>
<evidence type="ECO:0000313" key="4">
    <source>
        <dbReference type="Proteomes" id="UP000230002"/>
    </source>
</evidence>
<feature type="coiled-coil region" evidence="1">
    <location>
        <begin position="97"/>
        <end position="138"/>
    </location>
</feature>
<reference evidence="3 4" key="1">
    <citation type="journal article" date="2015" name="Sci. Rep.">
        <title>Chromosome-level genome map provides insights into diverse defense mechanisms in the medicinal fungus Ganoderma sinense.</title>
        <authorList>
            <person name="Zhu Y."/>
            <person name="Xu J."/>
            <person name="Sun C."/>
            <person name="Zhou S."/>
            <person name="Xu H."/>
            <person name="Nelson D.R."/>
            <person name="Qian J."/>
            <person name="Song J."/>
            <person name="Luo H."/>
            <person name="Xiang L."/>
            <person name="Li Y."/>
            <person name="Xu Z."/>
            <person name="Ji A."/>
            <person name="Wang L."/>
            <person name="Lu S."/>
            <person name="Hayward A."/>
            <person name="Sun W."/>
            <person name="Li X."/>
            <person name="Schwartz D.C."/>
            <person name="Wang Y."/>
            <person name="Chen S."/>
        </authorList>
    </citation>
    <scope>NUCLEOTIDE SEQUENCE [LARGE SCALE GENOMIC DNA]</scope>
    <source>
        <strain evidence="3 4">ZZ0214-1</strain>
    </source>
</reference>
<feature type="coiled-coil region" evidence="1">
    <location>
        <begin position="329"/>
        <end position="399"/>
    </location>
</feature>
<name>A0A2G8RUK6_9APHY</name>
<feature type="compositionally biased region" description="Low complexity" evidence="2">
    <location>
        <begin position="239"/>
        <end position="248"/>
    </location>
</feature>
<proteinExistence type="predicted"/>
<comment type="caution">
    <text evidence="3">The sequence shown here is derived from an EMBL/GenBank/DDBJ whole genome shotgun (WGS) entry which is preliminary data.</text>
</comment>
<dbReference type="Proteomes" id="UP000230002">
    <property type="component" value="Unassembled WGS sequence"/>
</dbReference>
<organism evidence="3 4">
    <name type="scientific">Ganoderma sinense ZZ0214-1</name>
    <dbReference type="NCBI Taxonomy" id="1077348"/>
    <lineage>
        <taxon>Eukaryota</taxon>
        <taxon>Fungi</taxon>
        <taxon>Dikarya</taxon>
        <taxon>Basidiomycota</taxon>
        <taxon>Agaricomycotina</taxon>
        <taxon>Agaricomycetes</taxon>
        <taxon>Polyporales</taxon>
        <taxon>Polyporaceae</taxon>
        <taxon>Ganoderma</taxon>
    </lineage>
</organism>
<dbReference type="AlphaFoldDB" id="A0A2G8RUK6"/>
<accession>A0A2G8RUK6</accession>
<evidence type="ECO:0000256" key="1">
    <source>
        <dbReference type="SAM" id="Coils"/>
    </source>
</evidence>
<dbReference type="EMBL" id="AYKW01000056">
    <property type="protein sequence ID" value="PIL25195.1"/>
    <property type="molecule type" value="Genomic_DNA"/>
</dbReference>
<keyword evidence="4" id="KW-1185">Reference proteome</keyword>
<feature type="compositionally biased region" description="Low complexity" evidence="2">
    <location>
        <begin position="164"/>
        <end position="175"/>
    </location>
</feature>
<gene>
    <name evidence="3" type="ORF">GSI_13084</name>
</gene>
<evidence type="ECO:0000256" key="2">
    <source>
        <dbReference type="SAM" id="MobiDB-lite"/>
    </source>
</evidence>
<sequence>MEARGEPVSRCARGHMRTYFKNLSIQRKLWKHPSLEGLVQPSEKFRQAIERIRESEVDTDDADIARISLLLRAAVGRMKNLTAREVSLTSFQLRDTVLEQLDENDALRAENNALKKEHEELQVDYNMVREERDESQNENSHLGAENASLRARLVELQAASRGGSVTPTPESTSPTADSFHTAPSSPQLGPGPQQPPSTLTRVPTEIIPPVTPPRATISRSPSGLPTPPTTDARRPLGPRPSRSGSRESFSSRRSESFRENTPGAASVRGATPGSPSRRPQRRSRPLRQLSIQNLDQAPSGSDLPRAPPRGEGEVGALFDDLDRDAQRRCDEHRAHIKRVKEQVEQKARAERDDHEQRVLALTNARRMKEEELAKVREQLETLQAQRRTETQEHQALVAQYNDLHTRVGTLTGALNGLAAEATAVVNEHNASNVGAMAGEAV</sequence>
<feature type="region of interest" description="Disordered" evidence="2">
    <location>
        <begin position="159"/>
        <end position="315"/>
    </location>
</feature>